<dbReference type="PANTHER" id="PTHR20835">
    <property type="entry name" value="E3 UBIQUITIN-PROTEIN LIGASE PPP1R11-RELATED"/>
    <property type="match status" value="1"/>
</dbReference>
<dbReference type="InterPro" id="IPR011107">
    <property type="entry name" value="PPI_Ypi1"/>
</dbReference>
<evidence type="ECO:0000313" key="5">
    <source>
        <dbReference type="EMBL" id="KMM68255.1"/>
    </source>
</evidence>
<comment type="subcellular location">
    <subcellularLocation>
        <location evidence="3">Nucleus</location>
    </subcellularLocation>
</comment>
<evidence type="ECO:0000256" key="2">
    <source>
        <dbReference type="ARBA" id="ARBA00005605"/>
    </source>
</evidence>
<accession>A0A0J6FFZ9</accession>
<evidence type="ECO:0000256" key="3">
    <source>
        <dbReference type="RuleBase" id="RU367162"/>
    </source>
</evidence>
<dbReference type="AlphaFoldDB" id="A0A0J6FFZ9"/>
<feature type="compositionally biased region" description="Acidic residues" evidence="4">
    <location>
        <begin position="93"/>
        <end position="110"/>
    </location>
</feature>
<protein>
    <recommendedName>
        <fullName evidence="3">Type 1 phosphatases regulator</fullName>
    </recommendedName>
</protein>
<evidence type="ECO:0000256" key="4">
    <source>
        <dbReference type="SAM" id="MobiDB-lite"/>
    </source>
</evidence>
<dbReference type="Pfam" id="PF07491">
    <property type="entry name" value="PPI_Ypi1"/>
    <property type="match status" value="1"/>
</dbReference>
<dbReference type="PANTHER" id="PTHR20835:SF0">
    <property type="entry name" value="E3 UBIQUITIN-PROTEIN LIGASE PPP1R11"/>
    <property type="match status" value="1"/>
</dbReference>
<evidence type="ECO:0000256" key="1">
    <source>
        <dbReference type="ARBA" id="ARBA00003401"/>
    </source>
</evidence>
<comment type="similarity">
    <text evidence="2 3">Belongs to the YPI1 family.</text>
</comment>
<feature type="compositionally biased region" description="Polar residues" evidence="4">
    <location>
        <begin position="14"/>
        <end position="28"/>
    </location>
</feature>
<reference evidence="5 6" key="1">
    <citation type="submission" date="2007-06" db="EMBL/GenBank/DDBJ databases">
        <title>The Genome Sequence of Coccidioides posadasii RMSCC_3488.</title>
        <authorList>
            <consortium name="Coccidioides Genome Resources Consortium"/>
            <consortium name="The Broad Institute Genome Sequencing Platform"/>
            <person name="Henn M.R."/>
            <person name="Sykes S."/>
            <person name="Young S."/>
            <person name="Jaffe D."/>
            <person name="Berlin A."/>
            <person name="Alvarez P."/>
            <person name="Butler J."/>
            <person name="Gnerre S."/>
            <person name="Grabherr M."/>
            <person name="Mauceli E."/>
            <person name="Brockman W."/>
            <person name="Kodira C."/>
            <person name="Alvarado L."/>
            <person name="Zeng Q."/>
            <person name="Crawford M."/>
            <person name="Antoine C."/>
            <person name="Devon K."/>
            <person name="Galgiani J."/>
            <person name="Orsborn K."/>
            <person name="Lewis M.L."/>
            <person name="Nusbaum C."/>
            <person name="Galagan J."/>
            <person name="Birren B."/>
        </authorList>
    </citation>
    <scope>NUCLEOTIDE SEQUENCE [LARGE SCALE GENOMIC DNA]</scope>
    <source>
        <strain evidence="5 6">RMSCC 3488</strain>
    </source>
</reference>
<dbReference type="GO" id="GO:0004865">
    <property type="term" value="F:protein serine/threonine phosphatase inhibitor activity"/>
    <property type="evidence" value="ECO:0007669"/>
    <property type="project" value="UniProtKB-UniRule"/>
</dbReference>
<feature type="compositionally biased region" description="Basic and acidic residues" evidence="4">
    <location>
        <begin position="154"/>
        <end position="169"/>
    </location>
</feature>
<feature type="region of interest" description="Disordered" evidence="4">
    <location>
        <begin position="1"/>
        <end position="169"/>
    </location>
</feature>
<name>A0A0J6FFZ9_COCPO</name>
<dbReference type="Proteomes" id="UP000054567">
    <property type="component" value="Unassembled WGS sequence"/>
</dbReference>
<dbReference type="GO" id="GO:0008157">
    <property type="term" value="F:protein phosphatase 1 binding"/>
    <property type="evidence" value="ECO:0007669"/>
    <property type="project" value="TreeGrafter"/>
</dbReference>
<sequence length="169" mass="18672">MARTRPPNPPAPSITATHVESSNIQQTRRGIPITGTLRLRGEATATEESPAERRHIRWAEDVVDNEGQGKKSSKVCCIYHKPREVGESSSESDSSDSDSSESNSDSEIDSGEARMTNSRSPRRHLHNHDHGGSEHSGHGRKRPKTKPKVNAYERVPKYNEKREGTGKGP</sequence>
<dbReference type="OrthoDB" id="307488at2759"/>
<feature type="compositionally biased region" description="Basic and acidic residues" evidence="4">
    <location>
        <begin position="128"/>
        <end position="137"/>
    </location>
</feature>
<feature type="compositionally biased region" description="Pro residues" evidence="4">
    <location>
        <begin position="1"/>
        <end position="12"/>
    </location>
</feature>
<reference evidence="6" key="2">
    <citation type="journal article" date="2009" name="Genome Res.">
        <title>Comparative genomic analyses of the human fungal pathogens Coccidioides and their relatives.</title>
        <authorList>
            <person name="Sharpton T.J."/>
            <person name="Stajich J.E."/>
            <person name="Rounsley S.D."/>
            <person name="Gardner M.J."/>
            <person name="Wortman J.R."/>
            <person name="Jordar V.S."/>
            <person name="Maiti R."/>
            <person name="Kodira C.D."/>
            <person name="Neafsey D.E."/>
            <person name="Zeng Q."/>
            <person name="Hung C.-Y."/>
            <person name="McMahan C."/>
            <person name="Muszewska A."/>
            <person name="Grynberg M."/>
            <person name="Mandel M.A."/>
            <person name="Kellner E.M."/>
            <person name="Barker B.M."/>
            <person name="Galgiani J.N."/>
            <person name="Orbach M.J."/>
            <person name="Kirkland T.N."/>
            <person name="Cole G.T."/>
            <person name="Henn M.R."/>
            <person name="Birren B.W."/>
            <person name="Taylor J.W."/>
        </authorList>
    </citation>
    <scope>NUCLEOTIDE SEQUENCE [LARGE SCALE GENOMIC DNA]</scope>
    <source>
        <strain evidence="6">RMSCC 3488</strain>
    </source>
</reference>
<evidence type="ECO:0000313" key="6">
    <source>
        <dbReference type="Proteomes" id="UP000054567"/>
    </source>
</evidence>
<proteinExistence type="inferred from homology"/>
<feature type="compositionally biased region" description="Basic residues" evidence="4">
    <location>
        <begin position="138"/>
        <end position="147"/>
    </location>
</feature>
<dbReference type="EMBL" id="DS268110">
    <property type="protein sequence ID" value="KMM68255.1"/>
    <property type="molecule type" value="Genomic_DNA"/>
</dbReference>
<comment type="function">
    <text evidence="1 3">Regulator of type 1 phosphatases which maintains protein phosphatase activity under strict control.</text>
</comment>
<dbReference type="GO" id="GO:0005634">
    <property type="term" value="C:nucleus"/>
    <property type="evidence" value="ECO:0007669"/>
    <property type="project" value="UniProtKB-SubCell"/>
</dbReference>
<reference evidence="6" key="3">
    <citation type="journal article" date="2010" name="Genome Res.">
        <title>Population genomic sequencing of Coccidioides fungi reveals recent hybridization and transposon control.</title>
        <authorList>
            <person name="Neafsey D.E."/>
            <person name="Barker B.M."/>
            <person name="Sharpton T.J."/>
            <person name="Stajich J.E."/>
            <person name="Park D.J."/>
            <person name="Whiston E."/>
            <person name="Hung C.-Y."/>
            <person name="McMahan C."/>
            <person name="White J."/>
            <person name="Sykes S."/>
            <person name="Heiman D."/>
            <person name="Young S."/>
            <person name="Zeng Q."/>
            <person name="Abouelleil A."/>
            <person name="Aftuck L."/>
            <person name="Bessette D."/>
            <person name="Brown A."/>
            <person name="FitzGerald M."/>
            <person name="Lui A."/>
            <person name="Macdonald J.P."/>
            <person name="Priest M."/>
            <person name="Orbach M.J."/>
            <person name="Galgiani J.N."/>
            <person name="Kirkland T.N."/>
            <person name="Cole G.T."/>
            <person name="Birren B.W."/>
            <person name="Henn M.R."/>
            <person name="Taylor J.W."/>
            <person name="Rounsley S.D."/>
        </authorList>
    </citation>
    <scope>NUCLEOTIDE SEQUENCE [LARGE SCALE GENOMIC DNA]</scope>
    <source>
        <strain evidence="6">RMSCC 3488</strain>
    </source>
</reference>
<gene>
    <name evidence="5" type="ORF">CPAG_04586</name>
</gene>
<feature type="compositionally biased region" description="Basic and acidic residues" evidence="4">
    <location>
        <begin position="50"/>
        <end position="60"/>
    </location>
</feature>
<keyword evidence="3" id="KW-0539">Nucleus</keyword>
<dbReference type="VEuPathDB" id="FungiDB:CPAG_04586"/>
<organism evidence="5 6">
    <name type="scientific">Coccidioides posadasii RMSCC 3488</name>
    <dbReference type="NCBI Taxonomy" id="454284"/>
    <lineage>
        <taxon>Eukaryota</taxon>
        <taxon>Fungi</taxon>
        <taxon>Dikarya</taxon>
        <taxon>Ascomycota</taxon>
        <taxon>Pezizomycotina</taxon>
        <taxon>Eurotiomycetes</taxon>
        <taxon>Eurotiomycetidae</taxon>
        <taxon>Onygenales</taxon>
        <taxon>Onygenaceae</taxon>
        <taxon>Coccidioides</taxon>
    </lineage>
</organism>